<gene>
    <name evidence="1" type="ORF">VW23_014950</name>
</gene>
<dbReference type="Proteomes" id="UP000095463">
    <property type="component" value="Unassembled WGS sequence"/>
</dbReference>
<dbReference type="EMBL" id="LAJE02000137">
    <property type="protein sequence ID" value="OEO31717.1"/>
    <property type="molecule type" value="Genomic_DNA"/>
</dbReference>
<reference evidence="1 2" key="1">
    <citation type="journal article" date="2015" name="Genome Announc.">
        <title>Genome Assemblies of Three Soil-Associated Devosia species: D. insulae, D. limi, and D. soli.</title>
        <authorList>
            <person name="Hassan Y.I."/>
            <person name="Lepp D."/>
            <person name="Zhou T."/>
        </authorList>
    </citation>
    <scope>NUCLEOTIDE SEQUENCE [LARGE SCALE GENOMIC DNA]</scope>
    <source>
        <strain evidence="1 2">DS-56</strain>
    </source>
</reference>
<dbReference type="OrthoDB" id="8445391at2"/>
<proteinExistence type="predicted"/>
<dbReference type="AlphaFoldDB" id="A0A1E5XSX9"/>
<sequence>MDNFSYTASAELYPSRRYAKSPREQYRRFKTAAEAIQYIVEDRPAAWLIGTFLEVDGRRFDGNAIRALYEADGYPLQRQQQAAA</sequence>
<protein>
    <submittedName>
        <fullName evidence="1">Uncharacterized protein</fullName>
    </submittedName>
</protein>
<dbReference type="RefSeq" id="WP_055882616.1">
    <property type="nucleotide sequence ID" value="NZ_LAJE02000137.1"/>
</dbReference>
<name>A0A1E5XSX9_9HYPH</name>
<evidence type="ECO:0000313" key="2">
    <source>
        <dbReference type="Proteomes" id="UP000095463"/>
    </source>
</evidence>
<evidence type="ECO:0000313" key="1">
    <source>
        <dbReference type="EMBL" id="OEO31717.1"/>
    </source>
</evidence>
<comment type="caution">
    <text evidence="1">The sequence shown here is derived from an EMBL/GenBank/DDBJ whole genome shotgun (WGS) entry which is preliminary data.</text>
</comment>
<keyword evidence="2" id="KW-1185">Reference proteome</keyword>
<accession>A0A1E5XSX9</accession>
<organism evidence="1 2">
    <name type="scientific">Devosia insulae DS-56</name>
    <dbReference type="NCBI Taxonomy" id="1116389"/>
    <lineage>
        <taxon>Bacteria</taxon>
        <taxon>Pseudomonadati</taxon>
        <taxon>Pseudomonadota</taxon>
        <taxon>Alphaproteobacteria</taxon>
        <taxon>Hyphomicrobiales</taxon>
        <taxon>Devosiaceae</taxon>
        <taxon>Devosia</taxon>
    </lineage>
</organism>